<reference evidence="1" key="1">
    <citation type="submission" date="2018-10" db="EMBL/GenBank/DDBJ databases">
        <title>Fifty Aureobasidium pullulans genomes reveal a recombining polyextremotolerant generalist.</title>
        <authorList>
            <person name="Gostincar C."/>
            <person name="Turk M."/>
            <person name="Zajc J."/>
            <person name="Gunde-Cimerman N."/>
        </authorList>
    </citation>
    <scope>NUCLEOTIDE SEQUENCE [LARGE SCALE GENOMIC DNA]</scope>
    <source>
        <strain evidence="1">EXF-10085</strain>
    </source>
</reference>
<dbReference type="EMBL" id="QZAS01000005">
    <property type="protein sequence ID" value="THX15514.1"/>
    <property type="molecule type" value="Genomic_DNA"/>
</dbReference>
<name>A0A4S9D945_AURPU</name>
<dbReference type="AlphaFoldDB" id="A0A4S9D945"/>
<accession>A0A4S9D945</accession>
<comment type="caution">
    <text evidence="1">The sequence shown here is derived from an EMBL/GenBank/DDBJ whole genome shotgun (WGS) entry which is preliminary data.</text>
</comment>
<protein>
    <recommendedName>
        <fullName evidence="2">NACHT-NTPase and P-loop NTPases N-terminal domain-containing protein</fullName>
    </recommendedName>
</protein>
<evidence type="ECO:0000313" key="1">
    <source>
        <dbReference type="EMBL" id="THX15514.1"/>
    </source>
</evidence>
<sequence length="321" mass="35852">MAEIVGVVVGVASFSVQIADGVKKLAEFCQAVKDAPADLQITVHELENLAKIYLAIEQQMNVETNPATLPSRMLLDQMLQSCRRSQQSLGDLLNNIVAEINKQPTRGSIRAVLKKGTITRLQQNVQNAKDTLSLSYLMSAIQSQISALSSQVSSMTPKLDVLVTHSTTLVTSTVSTTNRNWHLDGNSRRQRKLKNKVVYKLQLPSWLHSRAYELVYTHSTNIWTTQFRVYNTVPADSPFLLACSSGDCEAVREIIAVDPAHVFDQNERGETALHVGPCFTQICLHVFSADLLVCCTRSHQIECRGSRKTTDRERRRRLSTE</sequence>
<proteinExistence type="predicted"/>
<gene>
    <name evidence="1" type="ORF">D6D13_02151</name>
</gene>
<evidence type="ECO:0008006" key="2">
    <source>
        <dbReference type="Google" id="ProtNLM"/>
    </source>
</evidence>
<organism evidence="1">
    <name type="scientific">Aureobasidium pullulans</name>
    <name type="common">Black yeast</name>
    <name type="synonym">Pullularia pullulans</name>
    <dbReference type="NCBI Taxonomy" id="5580"/>
    <lineage>
        <taxon>Eukaryota</taxon>
        <taxon>Fungi</taxon>
        <taxon>Dikarya</taxon>
        <taxon>Ascomycota</taxon>
        <taxon>Pezizomycotina</taxon>
        <taxon>Dothideomycetes</taxon>
        <taxon>Dothideomycetidae</taxon>
        <taxon>Dothideales</taxon>
        <taxon>Saccotheciaceae</taxon>
        <taxon>Aureobasidium</taxon>
    </lineage>
</organism>